<dbReference type="PIRSF" id="PIRSF016184">
    <property type="entry name" value="PhzC_PhzF"/>
    <property type="match status" value="1"/>
</dbReference>
<dbReference type="Pfam" id="PF02567">
    <property type="entry name" value="PhzC-PhzF"/>
    <property type="match status" value="1"/>
</dbReference>
<dbReference type="STRING" id="484498.SAMN05421686_101189"/>
<dbReference type="Gene3D" id="3.10.310.10">
    <property type="entry name" value="Diaminopimelate Epimerase, Chain A, domain 1"/>
    <property type="match status" value="2"/>
</dbReference>
<dbReference type="InterPro" id="IPR003719">
    <property type="entry name" value="Phenazine_PhzF-like"/>
</dbReference>
<accession>A0A1N7IZE7</accession>
<dbReference type="RefSeq" id="WP_076513495.1">
    <property type="nucleotide sequence ID" value="NZ_FTOH01000001.1"/>
</dbReference>
<keyword evidence="5" id="KW-1185">Reference proteome</keyword>
<dbReference type="Proteomes" id="UP000185639">
    <property type="component" value="Unassembled WGS sequence"/>
</dbReference>
<dbReference type="OrthoDB" id="9788221at2"/>
<gene>
    <name evidence="4" type="ORF">SAMN05421686_101189</name>
</gene>
<evidence type="ECO:0000313" key="4">
    <source>
        <dbReference type="EMBL" id="SIS42483.1"/>
    </source>
</evidence>
<feature type="active site" evidence="3">
    <location>
        <position position="49"/>
    </location>
</feature>
<evidence type="ECO:0000256" key="1">
    <source>
        <dbReference type="ARBA" id="ARBA00008270"/>
    </source>
</evidence>
<dbReference type="GO" id="GO:0005737">
    <property type="term" value="C:cytoplasm"/>
    <property type="evidence" value="ECO:0007669"/>
    <property type="project" value="TreeGrafter"/>
</dbReference>
<dbReference type="EMBL" id="FTOH01000001">
    <property type="protein sequence ID" value="SIS42483.1"/>
    <property type="molecule type" value="Genomic_DNA"/>
</dbReference>
<dbReference type="PANTHER" id="PTHR13774">
    <property type="entry name" value="PHENAZINE BIOSYNTHESIS PROTEIN"/>
    <property type="match status" value="1"/>
</dbReference>
<dbReference type="PANTHER" id="PTHR13774:SF17">
    <property type="entry name" value="PHENAZINE BIOSYNTHESIS-LIKE DOMAIN-CONTAINING PROTEIN"/>
    <property type="match status" value="1"/>
</dbReference>
<evidence type="ECO:0000256" key="3">
    <source>
        <dbReference type="PIRSR" id="PIRSR016184-1"/>
    </source>
</evidence>
<keyword evidence="2" id="KW-0413">Isomerase</keyword>
<dbReference type="AlphaFoldDB" id="A0A1N7IZE7"/>
<evidence type="ECO:0000313" key="5">
    <source>
        <dbReference type="Proteomes" id="UP000185639"/>
    </source>
</evidence>
<organism evidence="4 5">
    <name type="scientific">Thalassolituus maritimus</name>
    <dbReference type="NCBI Taxonomy" id="484498"/>
    <lineage>
        <taxon>Bacteria</taxon>
        <taxon>Pseudomonadati</taxon>
        <taxon>Pseudomonadota</taxon>
        <taxon>Gammaproteobacteria</taxon>
        <taxon>Oceanospirillales</taxon>
        <taxon>Oceanospirillaceae</taxon>
        <taxon>Thalassolituus</taxon>
    </lineage>
</organism>
<protein>
    <submittedName>
        <fullName evidence="4">Phenazine biosynthesis protein PhzF family</fullName>
    </submittedName>
</protein>
<sequence>MDLPIFQIDAFTLKNSRSLSGNPAAVVPLDDWLDDRQMQEVAAENNLSETTFFVKQEDGTYHLRWFTPTSEVDLCGHATLATAHVIHQILGDTREQLPMTCQAGDISVTVLSEKSPVRYCLEFPERAPEAVTGKRLLNKVSKILNTEVVELMQSRDLIAILKDEKAVQDCTPDFAALAELDCFALAITAPAQQGRIDFVSRFFAPQQGINEDPVTGSSFCSLTPLWAEKLGKNRLQARQISQRGGQLSLDLKDSRVRITGTTYHYMQGVIRIPD</sequence>
<name>A0A1N7IZE7_9GAMM</name>
<reference evidence="5" key="1">
    <citation type="submission" date="2017-01" db="EMBL/GenBank/DDBJ databases">
        <authorList>
            <person name="Varghese N."/>
            <person name="Submissions S."/>
        </authorList>
    </citation>
    <scope>NUCLEOTIDE SEQUENCE [LARGE SCALE GENOMIC DNA]</scope>
    <source>
        <strain evidence="5">DSM 24913</strain>
    </source>
</reference>
<evidence type="ECO:0000256" key="2">
    <source>
        <dbReference type="ARBA" id="ARBA00023235"/>
    </source>
</evidence>
<comment type="similarity">
    <text evidence="1">Belongs to the PhzF family.</text>
</comment>
<proteinExistence type="inferred from homology"/>
<dbReference type="SUPFAM" id="SSF54506">
    <property type="entry name" value="Diaminopimelate epimerase-like"/>
    <property type="match status" value="1"/>
</dbReference>
<dbReference type="GO" id="GO:0016853">
    <property type="term" value="F:isomerase activity"/>
    <property type="evidence" value="ECO:0007669"/>
    <property type="project" value="UniProtKB-KW"/>
</dbReference>
<dbReference type="NCBIfam" id="TIGR00654">
    <property type="entry name" value="PhzF_family"/>
    <property type="match status" value="1"/>
</dbReference>